<evidence type="ECO:0000313" key="2">
    <source>
        <dbReference type="EMBL" id="KEQ74075.1"/>
    </source>
</evidence>
<keyword evidence="3" id="KW-1185">Reference proteome</keyword>
<dbReference type="RefSeq" id="XP_013428238.1">
    <property type="nucleotide sequence ID" value="XM_013572784.1"/>
</dbReference>
<accession>A0A074WLU3</accession>
<name>A0A074WLU3_9PEZI</name>
<dbReference type="InterPro" id="IPR007612">
    <property type="entry name" value="LOR"/>
</dbReference>
<dbReference type="Pfam" id="PF04525">
    <property type="entry name" value="LOR"/>
    <property type="match status" value="1"/>
</dbReference>
<dbReference type="GeneID" id="25415121"/>
<dbReference type="SUPFAM" id="SSF54518">
    <property type="entry name" value="Tubby C-terminal domain-like"/>
    <property type="match status" value="1"/>
</dbReference>
<dbReference type="STRING" id="1043004.A0A074WLU3"/>
<dbReference type="Gene3D" id="2.40.160.200">
    <property type="entry name" value="LURP1-related"/>
    <property type="match status" value="1"/>
</dbReference>
<sequence>MASPGITFSKPLVLLPGFTRDEAANITIYCHDRTFKSVDVIDDGSRETLFKVESKGATSFSWRRRISSTTTGKTLFELRHGGYAMKNEWAVEDVDGKRICTVKHVSGLAARNRSNLDAVVHGESSADDVGSTVEIRPRDRGALTTAVLWNGQELAMITNTEANDVTSLEKKGLDRTVWKASINAGVDISLILVTVLCLAEMEHVWRQ</sequence>
<dbReference type="EMBL" id="KL584708">
    <property type="protein sequence ID" value="KEQ74075.1"/>
    <property type="molecule type" value="Genomic_DNA"/>
</dbReference>
<proteinExistence type="inferred from homology"/>
<evidence type="ECO:0008006" key="4">
    <source>
        <dbReference type="Google" id="ProtNLM"/>
    </source>
</evidence>
<evidence type="ECO:0000313" key="3">
    <source>
        <dbReference type="Proteomes" id="UP000027730"/>
    </source>
</evidence>
<dbReference type="AlphaFoldDB" id="A0A074WLU3"/>
<evidence type="ECO:0000256" key="1">
    <source>
        <dbReference type="ARBA" id="ARBA00005437"/>
    </source>
</evidence>
<reference evidence="2 3" key="1">
    <citation type="journal article" date="2014" name="BMC Genomics">
        <title>Genome sequencing of four Aureobasidium pullulans varieties: biotechnological potential, stress tolerance, and description of new species.</title>
        <authorList>
            <person name="Gostin Ar C."/>
            <person name="Ohm R.A."/>
            <person name="Kogej T."/>
            <person name="Sonjak S."/>
            <person name="Turk M."/>
            <person name="Zajc J."/>
            <person name="Zalar P."/>
            <person name="Grube M."/>
            <person name="Sun H."/>
            <person name="Han J."/>
            <person name="Sharma A."/>
            <person name="Chiniquy J."/>
            <person name="Ngan C.Y."/>
            <person name="Lipzen A."/>
            <person name="Barry K."/>
            <person name="Grigoriev I.V."/>
            <person name="Gunde-Cimerman N."/>
        </authorList>
    </citation>
    <scope>NUCLEOTIDE SEQUENCE [LARGE SCALE GENOMIC DNA]</scope>
    <source>
        <strain evidence="2 3">CBS 147.97</strain>
    </source>
</reference>
<comment type="similarity">
    <text evidence="1">Belongs to the LOR family.</text>
</comment>
<dbReference type="InterPro" id="IPR025659">
    <property type="entry name" value="Tubby-like_C"/>
</dbReference>
<protein>
    <recommendedName>
        <fullName evidence="4">Tubby C-terminal-like domain-containing protein</fullName>
    </recommendedName>
</protein>
<organism evidence="2 3">
    <name type="scientific">Aureobasidium namibiae CBS 147.97</name>
    <dbReference type="NCBI Taxonomy" id="1043004"/>
    <lineage>
        <taxon>Eukaryota</taxon>
        <taxon>Fungi</taxon>
        <taxon>Dikarya</taxon>
        <taxon>Ascomycota</taxon>
        <taxon>Pezizomycotina</taxon>
        <taxon>Dothideomycetes</taxon>
        <taxon>Dothideomycetidae</taxon>
        <taxon>Dothideales</taxon>
        <taxon>Saccotheciaceae</taxon>
        <taxon>Aureobasidium</taxon>
    </lineage>
</organism>
<dbReference type="InterPro" id="IPR038595">
    <property type="entry name" value="LOR_sf"/>
</dbReference>
<dbReference type="Proteomes" id="UP000027730">
    <property type="component" value="Unassembled WGS sequence"/>
</dbReference>
<dbReference type="HOGENOM" id="CLU_104294_0_0_1"/>
<dbReference type="OrthoDB" id="97518at2759"/>
<gene>
    <name evidence="2" type="ORF">M436DRAFT_72453</name>
</gene>